<organism evidence="2 3">
    <name type="scientific">Puccinia graminis f. sp. tritici</name>
    <dbReference type="NCBI Taxonomy" id="56615"/>
    <lineage>
        <taxon>Eukaryota</taxon>
        <taxon>Fungi</taxon>
        <taxon>Dikarya</taxon>
        <taxon>Basidiomycota</taxon>
        <taxon>Pucciniomycotina</taxon>
        <taxon>Pucciniomycetes</taxon>
        <taxon>Pucciniales</taxon>
        <taxon>Pucciniaceae</taxon>
        <taxon>Puccinia</taxon>
    </lineage>
</organism>
<proteinExistence type="predicted"/>
<feature type="compositionally biased region" description="Low complexity" evidence="1">
    <location>
        <begin position="73"/>
        <end position="84"/>
    </location>
</feature>
<dbReference type="Proteomes" id="UP000324748">
    <property type="component" value="Unassembled WGS sequence"/>
</dbReference>
<dbReference type="AlphaFoldDB" id="A0A5B0PJN6"/>
<protein>
    <submittedName>
        <fullName evidence="2">Uncharacterized protein</fullName>
    </submittedName>
</protein>
<comment type="caution">
    <text evidence="2">The sequence shown here is derived from an EMBL/GenBank/DDBJ whole genome shotgun (WGS) entry which is preliminary data.</text>
</comment>
<gene>
    <name evidence="2" type="ORF">PGT21_018491</name>
</gene>
<keyword evidence="3" id="KW-1185">Reference proteome</keyword>
<accession>A0A5B0PJN6</accession>
<sequence>MVNFDHADSALKQPQITCMVGNPKFPTPKHVDSDTGACVYLSQVPPSEARFASGASQPRSPGPQKRGTWYKLASADTPTATTPSQLDSPSSRPSGHAPYIEDSDQLETAGAGFTAYITKVEHL</sequence>
<reference evidence="2 3" key="1">
    <citation type="submission" date="2019-05" db="EMBL/GenBank/DDBJ databases">
        <title>Emergence of the Ug99 lineage of the wheat stem rust pathogen through somatic hybridization.</title>
        <authorList>
            <person name="Li F."/>
            <person name="Upadhyaya N.M."/>
            <person name="Sperschneider J."/>
            <person name="Matny O."/>
            <person name="Nguyen-Phuc H."/>
            <person name="Mago R."/>
            <person name="Raley C."/>
            <person name="Miller M.E."/>
            <person name="Silverstein K.A.T."/>
            <person name="Henningsen E."/>
            <person name="Hirsch C.D."/>
            <person name="Visser B."/>
            <person name="Pretorius Z.A."/>
            <person name="Steffenson B.J."/>
            <person name="Schwessinger B."/>
            <person name="Dodds P.N."/>
            <person name="Figueroa M."/>
        </authorList>
    </citation>
    <scope>NUCLEOTIDE SEQUENCE [LARGE SCALE GENOMIC DNA]</scope>
    <source>
        <strain evidence="2">21-0</strain>
    </source>
</reference>
<evidence type="ECO:0000313" key="3">
    <source>
        <dbReference type="Proteomes" id="UP000324748"/>
    </source>
</evidence>
<dbReference type="EMBL" id="VSWC01000053">
    <property type="protein sequence ID" value="KAA1101391.1"/>
    <property type="molecule type" value="Genomic_DNA"/>
</dbReference>
<name>A0A5B0PJN6_PUCGR</name>
<evidence type="ECO:0000313" key="2">
    <source>
        <dbReference type="EMBL" id="KAA1101391.1"/>
    </source>
</evidence>
<evidence type="ECO:0000256" key="1">
    <source>
        <dbReference type="SAM" id="MobiDB-lite"/>
    </source>
</evidence>
<feature type="region of interest" description="Disordered" evidence="1">
    <location>
        <begin position="49"/>
        <end position="105"/>
    </location>
</feature>